<name>A0A382PA68_9ZZZZ</name>
<evidence type="ECO:0000313" key="1">
    <source>
        <dbReference type="EMBL" id="SVC70304.1"/>
    </source>
</evidence>
<protein>
    <submittedName>
        <fullName evidence="1">Uncharacterized protein</fullName>
    </submittedName>
</protein>
<reference evidence="1" key="1">
    <citation type="submission" date="2018-05" db="EMBL/GenBank/DDBJ databases">
        <authorList>
            <person name="Lanie J.A."/>
            <person name="Ng W.-L."/>
            <person name="Kazmierczak K.M."/>
            <person name="Andrzejewski T.M."/>
            <person name="Davidsen T.M."/>
            <person name="Wayne K.J."/>
            <person name="Tettelin H."/>
            <person name="Glass J.I."/>
            <person name="Rusch D."/>
            <person name="Podicherti R."/>
            <person name="Tsui H.-C.T."/>
            <person name="Winkler M.E."/>
        </authorList>
    </citation>
    <scope>NUCLEOTIDE SEQUENCE</scope>
</reference>
<gene>
    <name evidence="1" type="ORF">METZ01_LOCUS323158</name>
</gene>
<organism evidence="1">
    <name type="scientific">marine metagenome</name>
    <dbReference type="NCBI Taxonomy" id="408172"/>
    <lineage>
        <taxon>unclassified sequences</taxon>
        <taxon>metagenomes</taxon>
        <taxon>ecological metagenomes</taxon>
    </lineage>
</organism>
<accession>A0A382PA68</accession>
<sequence>MATRAYRLKLVVPRDGSAEAIAGPEVLFLSTLVRDGD</sequence>
<proteinExistence type="predicted"/>
<dbReference type="AlphaFoldDB" id="A0A382PA68"/>
<dbReference type="EMBL" id="UINC01105977">
    <property type="protein sequence ID" value="SVC70304.1"/>
    <property type="molecule type" value="Genomic_DNA"/>
</dbReference>